<dbReference type="OrthoDB" id="10030622at2759"/>
<dbReference type="InterPro" id="IPR033331">
    <property type="entry name" value="TMEM127"/>
</dbReference>
<feature type="transmembrane region" description="Helical" evidence="1">
    <location>
        <begin position="126"/>
        <end position="148"/>
    </location>
</feature>
<dbReference type="PANTHER" id="PTHR28358:SF1">
    <property type="entry name" value="TRANSMEMBRANE PROTEIN 127"/>
    <property type="match status" value="1"/>
</dbReference>
<evidence type="ECO:0000313" key="3">
    <source>
        <dbReference type="EMBL" id="CAG9856726.1"/>
    </source>
</evidence>
<gene>
    <name evidence="3" type="ORF">PHYEVI_LOCUS3144</name>
</gene>
<organism evidence="3 4">
    <name type="scientific">Phyllotreta striolata</name>
    <name type="common">Striped flea beetle</name>
    <name type="synonym">Crioceris striolata</name>
    <dbReference type="NCBI Taxonomy" id="444603"/>
    <lineage>
        <taxon>Eukaryota</taxon>
        <taxon>Metazoa</taxon>
        <taxon>Ecdysozoa</taxon>
        <taxon>Arthropoda</taxon>
        <taxon>Hexapoda</taxon>
        <taxon>Insecta</taxon>
        <taxon>Pterygota</taxon>
        <taxon>Neoptera</taxon>
        <taxon>Endopterygota</taxon>
        <taxon>Coleoptera</taxon>
        <taxon>Polyphaga</taxon>
        <taxon>Cucujiformia</taxon>
        <taxon>Chrysomeloidea</taxon>
        <taxon>Chrysomelidae</taxon>
        <taxon>Galerucinae</taxon>
        <taxon>Alticini</taxon>
        <taxon>Phyllotreta</taxon>
    </lineage>
</organism>
<dbReference type="Pfam" id="PF20517">
    <property type="entry name" value="TMEM127"/>
    <property type="match status" value="1"/>
</dbReference>
<feature type="domain" description="Transmembrane protein 127 transmembrane region" evidence="2">
    <location>
        <begin position="81"/>
        <end position="189"/>
    </location>
</feature>
<dbReference type="GO" id="GO:0016020">
    <property type="term" value="C:membrane"/>
    <property type="evidence" value="ECO:0007669"/>
    <property type="project" value="TreeGrafter"/>
</dbReference>
<reference evidence="3" key="1">
    <citation type="submission" date="2022-01" db="EMBL/GenBank/DDBJ databases">
        <authorList>
            <person name="King R."/>
        </authorList>
    </citation>
    <scope>NUCLEOTIDE SEQUENCE</scope>
</reference>
<dbReference type="PANTHER" id="PTHR28358">
    <property type="entry name" value="TRANSMEMBRANE PROTEIN 127"/>
    <property type="match status" value="1"/>
</dbReference>
<evidence type="ECO:0000259" key="2">
    <source>
        <dbReference type="Pfam" id="PF20517"/>
    </source>
</evidence>
<keyword evidence="1" id="KW-0812">Transmembrane</keyword>
<evidence type="ECO:0000256" key="1">
    <source>
        <dbReference type="SAM" id="Phobius"/>
    </source>
</evidence>
<evidence type="ECO:0000313" key="4">
    <source>
        <dbReference type="Proteomes" id="UP001153712"/>
    </source>
</evidence>
<dbReference type="EMBL" id="OU900105">
    <property type="protein sequence ID" value="CAG9856726.1"/>
    <property type="molecule type" value="Genomic_DNA"/>
</dbReference>
<keyword evidence="1" id="KW-1133">Transmembrane helix</keyword>
<keyword evidence="1" id="KW-0472">Membrane</keyword>
<dbReference type="InterPro" id="IPR046795">
    <property type="entry name" value="TMEM127_TM"/>
</dbReference>
<feature type="transmembrane region" description="Helical" evidence="1">
    <location>
        <begin position="92"/>
        <end position="114"/>
    </location>
</feature>
<proteinExistence type="predicted"/>
<dbReference type="GO" id="GO:0008285">
    <property type="term" value="P:negative regulation of cell population proliferation"/>
    <property type="evidence" value="ECO:0007669"/>
    <property type="project" value="InterPro"/>
</dbReference>
<name>A0A9N9XP96_PHYSR</name>
<keyword evidence="4" id="KW-1185">Reference proteome</keyword>
<dbReference type="Proteomes" id="UP001153712">
    <property type="component" value="Chromosome 12"/>
</dbReference>
<accession>A0A9N9XP96</accession>
<dbReference type="AlphaFoldDB" id="A0A9N9XP96"/>
<sequence length="236" mass="26793">MSQRQRILTCVAQWIHPKYDESNIIAATFHMLSITLISMSLVDLTWFFIGGPVCVPYLTLGEFFWYGLTPNDGIAYADIGCITPKLVNAMRITILLCFMAILFALMGFFLEIIGPKHLLYKTLRKYAIMGIFTVIWVMVIIAMAYYITLLLEETLDKVYPEAEYTVTYGIGFYLVATAGAITCCGIIYALVLPFHTARYLRDDDRCLLDAFDDGLDTFHHPIPPPPYYIPPPPYTP</sequence>
<protein>
    <recommendedName>
        <fullName evidence="2">Transmembrane protein 127 transmembrane region domain-containing protein</fullName>
    </recommendedName>
</protein>
<dbReference type="Gene3D" id="1.20.140.150">
    <property type="match status" value="1"/>
</dbReference>
<dbReference type="GO" id="GO:0032007">
    <property type="term" value="P:negative regulation of TOR signaling"/>
    <property type="evidence" value="ECO:0007669"/>
    <property type="project" value="InterPro"/>
</dbReference>
<feature type="transmembrane region" description="Helical" evidence="1">
    <location>
        <begin position="168"/>
        <end position="191"/>
    </location>
</feature>